<dbReference type="GO" id="GO:0015833">
    <property type="term" value="P:peptide transport"/>
    <property type="evidence" value="ECO:0007669"/>
    <property type="project" value="TreeGrafter"/>
</dbReference>
<proteinExistence type="inferred from homology"/>
<comment type="subcellular location">
    <subcellularLocation>
        <location evidence="1">Periplasm</location>
    </subcellularLocation>
</comment>
<dbReference type="GO" id="GO:1904680">
    <property type="term" value="F:peptide transmembrane transporter activity"/>
    <property type="evidence" value="ECO:0007669"/>
    <property type="project" value="TreeGrafter"/>
</dbReference>
<evidence type="ECO:0000313" key="8">
    <source>
        <dbReference type="Proteomes" id="UP000053235"/>
    </source>
</evidence>
<name>A0A0M7APA3_9HYPH</name>
<feature type="signal peptide" evidence="5">
    <location>
        <begin position="1"/>
        <end position="27"/>
    </location>
</feature>
<evidence type="ECO:0000256" key="3">
    <source>
        <dbReference type="ARBA" id="ARBA00022448"/>
    </source>
</evidence>
<sequence>MKLSKLSRFQSLVLLAGVAFTTSQPCAAEELRIGYPSDIVSEDPADYRHRWTEILLRNQFDGLLTRDPSMRLVPELVESWHQASHLVYEFRLRSGIRTHDGQPLTADQVVFSFNRLIKPGALNGRDSPRKGLLGPLSSVTATGPLTVRMELDAPWPIFPAMLPFQQIVVPRSGTGTSHKNAETSVGDWIGTGPFKLVARFPGEALIFDRNEYYFGGATDIPPVGPSCVDRVVINVIEDNESRVAGLLAGDFDLVVDIKPHSIPVIAKHANTDVHVVDGTRSFFLAMNNRKPPFDDVRVRHAVAHALDRKELVGQLMNDRATLIDGILGPGVFGKNKHLHRYEYNPGRARELLAEAGFPNGLDLKLDVTRQLFPVAEAIGVQLARAGIRAQTIVSETADIKSKWHSGTAVSAGQLWLTSWGGAAMDPVGIFDATHRSGGRGNAAGYSNPELDSLLDRAGSEYDKSLRAEIYQQAEAIVNRELPYAYLWVPQEIYGVSSKVSGFAAARDGRLNLQDVCASR</sequence>
<comment type="similarity">
    <text evidence="2">Belongs to the bacterial solute-binding protein 5 family.</text>
</comment>
<accession>A0A0M7APA3</accession>
<dbReference type="Gene3D" id="3.40.190.10">
    <property type="entry name" value="Periplasmic binding protein-like II"/>
    <property type="match status" value="1"/>
</dbReference>
<dbReference type="GO" id="GO:0043190">
    <property type="term" value="C:ATP-binding cassette (ABC) transporter complex"/>
    <property type="evidence" value="ECO:0007669"/>
    <property type="project" value="InterPro"/>
</dbReference>
<dbReference type="PANTHER" id="PTHR30290:SF9">
    <property type="entry name" value="OLIGOPEPTIDE-BINDING PROTEIN APPA"/>
    <property type="match status" value="1"/>
</dbReference>
<dbReference type="Gene3D" id="3.90.76.10">
    <property type="entry name" value="Dipeptide-binding Protein, Domain 1"/>
    <property type="match status" value="1"/>
</dbReference>
<organism evidence="7 8">
    <name type="scientific">Roseibium alexandrii</name>
    <dbReference type="NCBI Taxonomy" id="388408"/>
    <lineage>
        <taxon>Bacteria</taxon>
        <taxon>Pseudomonadati</taxon>
        <taxon>Pseudomonadota</taxon>
        <taxon>Alphaproteobacteria</taxon>
        <taxon>Hyphomicrobiales</taxon>
        <taxon>Stappiaceae</taxon>
        <taxon>Roseibium</taxon>
    </lineage>
</organism>
<dbReference type="SUPFAM" id="SSF53850">
    <property type="entry name" value="Periplasmic binding protein-like II"/>
    <property type="match status" value="1"/>
</dbReference>
<dbReference type="Proteomes" id="UP000053235">
    <property type="component" value="Unassembled WGS sequence"/>
</dbReference>
<keyword evidence="7" id="KW-0449">Lipoprotein</keyword>
<keyword evidence="4 5" id="KW-0732">Signal</keyword>
<evidence type="ECO:0000256" key="1">
    <source>
        <dbReference type="ARBA" id="ARBA00004418"/>
    </source>
</evidence>
<evidence type="ECO:0000313" key="7">
    <source>
        <dbReference type="EMBL" id="CTQ76719.1"/>
    </source>
</evidence>
<keyword evidence="8" id="KW-1185">Reference proteome</keyword>
<dbReference type="PANTHER" id="PTHR30290">
    <property type="entry name" value="PERIPLASMIC BINDING COMPONENT OF ABC TRANSPORTER"/>
    <property type="match status" value="1"/>
</dbReference>
<keyword evidence="3" id="KW-0813">Transport</keyword>
<dbReference type="AlphaFoldDB" id="A0A0M7APA3"/>
<dbReference type="Pfam" id="PF00496">
    <property type="entry name" value="SBP_bac_5"/>
    <property type="match status" value="1"/>
</dbReference>
<dbReference type="EMBL" id="CXWD01000028">
    <property type="protein sequence ID" value="CTQ76719.1"/>
    <property type="molecule type" value="Genomic_DNA"/>
</dbReference>
<evidence type="ECO:0000256" key="4">
    <source>
        <dbReference type="ARBA" id="ARBA00022729"/>
    </source>
</evidence>
<dbReference type="InterPro" id="IPR030678">
    <property type="entry name" value="Peptide/Ni-bd"/>
</dbReference>
<dbReference type="PIRSF" id="PIRSF002741">
    <property type="entry name" value="MppA"/>
    <property type="match status" value="1"/>
</dbReference>
<dbReference type="OrthoDB" id="9803988at2"/>
<reference evidence="8" key="1">
    <citation type="submission" date="2015-07" db="EMBL/GenBank/DDBJ databases">
        <authorList>
            <person name="Rodrigo-Torres Lidia"/>
            <person name="Arahal R.David."/>
        </authorList>
    </citation>
    <scope>NUCLEOTIDE SEQUENCE [LARGE SCALE GENOMIC DNA]</scope>
    <source>
        <strain evidence="8">CECT 5112</strain>
    </source>
</reference>
<dbReference type="InterPro" id="IPR039424">
    <property type="entry name" value="SBP_5"/>
</dbReference>
<dbReference type="STRING" id="388408.LAX5112_04686"/>
<dbReference type="Gene3D" id="3.10.105.10">
    <property type="entry name" value="Dipeptide-binding Protein, Domain 3"/>
    <property type="match status" value="1"/>
</dbReference>
<evidence type="ECO:0000256" key="5">
    <source>
        <dbReference type="SAM" id="SignalP"/>
    </source>
</evidence>
<dbReference type="RefSeq" id="WP_144432252.1">
    <property type="nucleotide sequence ID" value="NZ_CXWD01000028.1"/>
</dbReference>
<feature type="domain" description="Solute-binding protein family 5" evidence="6">
    <location>
        <begin position="72"/>
        <end position="438"/>
    </location>
</feature>
<protein>
    <submittedName>
        <fullName evidence="7">Hemin-binding lipoprotein</fullName>
    </submittedName>
</protein>
<evidence type="ECO:0000259" key="6">
    <source>
        <dbReference type="Pfam" id="PF00496"/>
    </source>
</evidence>
<feature type="chain" id="PRO_5005809575" evidence="5">
    <location>
        <begin position="28"/>
        <end position="519"/>
    </location>
</feature>
<evidence type="ECO:0000256" key="2">
    <source>
        <dbReference type="ARBA" id="ARBA00005695"/>
    </source>
</evidence>
<gene>
    <name evidence="7" type="primary">hbpA_3</name>
    <name evidence="7" type="ORF">LAX5112_04686</name>
</gene>
<dbReference type="InterPro" id="IPR000914">
    <property type="entry name" value="SBP_5_dom"/>
</dbReference>
<dbReference type="GO" id="GO:0030288">
    <property type="term" value="C:outer membrane-bounded periplasmic space"/>
    <property type="evidence" value="ECO:0007669"/>
    <property type="project" value="UniProtKB-ARBA"/>
</dbReference>